<evidence type="ECO:0000313" key="2">
    <source>
        <dbReference type="EMBL" id="CAF1503177.1"/>
    </source>
</evidence>
<reference evidence="2" key="1">
    <citation type="submission" date="2021-02" db="EMBL/GenBank/DDBJ databases">
        <authorList>
            <person name="Nowell W R."/>
        </authorList>
    </citation>
    <scope>NUCLEOTIDE SEQUENCE</scope>
</reference>
<proteinExistence type="predicted"/>
<protein>
    <recommendedName>
        <fullName evidence="1">F-box domain-containing protein</fullName>
    </recommendedName>
</protein>
<dbReference type="InterPro" id="IPR001810">
    <property type="entry name" value="F-box_dom"/>
</dbReference>
<comment type="caution">
    <text evidence="2">The sequence shown here is derived from an EMBL/GenBank/DDBJ whole genome shotgun (WGS) entry which is preliminary data.</text>
</comment>
<dbReference type="OrthoDB" id="9973249at2759"/>
<dbReference type="Proteomes" id="UP000663832">
    <property type="component" value="Unassembled WGS sequence"/>
</dbReference>
<dbReference type="AlphaFoldDB" id="A0A815TCC1"/>
<organism evidence="2 3">
    <name type="scientific">Adineta steineri</name>
    <dbReference type="NCBI Taxonomy" id="433720"/>
    <lineage>
        <taxon>Eukaryota</taxon>
        <taxon>Metazoa</taxon>
        <taxon>Spiralia</taxon>
        <taxon>Gnathifera</taxon>
        <taxon>Rotifera</taxon>
        <taxon>Eurotatoria</taxon>
        <taxon>Bdelloidea</taxon>
        <taxon>Adinetida</taxon>
        <taxon>Adinetidae</taxon>
        <taxon>Adineta</taxon>
    </lineage>
</organism>
<accession>A0A815TCC1</accession>
<feature type="domain" description="F-box" evidence="1">
    <location>
        <begin position="5"/>
        <end position="51"/>
    </location>
</feature>
<evidence type="ECO:0000259" key="1">
    <source>
        <dbReference type="PROSITE" id="PS50181"/>
    </source>
</evidence>
<name>A0A815TCC1_9BILA</name>
<gene>
    <name evidence="2" type="ORF">QVE165_LOCUS43637</name>
</gene>
<keyword evidence="3" id="KW-1185">Reference proteome</keyword>
<dbReference type="EMBL" id="CAJNOM010000565">
    <property type="protein sequence ID" value="CAF1503177.1"/>
    <property type="molecule type" value="Genomic_DNA"/>
</dbReference>
<sequence length="519" mass="61436">MKDFLVQLDDLPDETLMSIFKKLCNFEVLYYLMDVNQRINRIARDRIFTHHLCLLEYCRIDDSSIPLSGPILDRFCSKILPEIGHQIETLYLERTSIERVLHVTNYPNLNNLGLCDIDDDKLVMFLSSDTNSVIHLFNNQILSLFISFNEKMNSCLKFNPYSPVRGTLFLGMTLETAISSTLLELHINVSDMTDFNHILDGRFDQLRILYINIDSIGIYYPYKELNKNLLPNLRIFTLCCYCTICIDSFNKSLVPFLRRMINLEELDLNINVLCYEKVIDGDILKKDIMIYMTRLYKFTFNICSTIKHRNQTNFSLNESIAKTFKIFSNDQIITSIDHFERYSKCRIYSCPYQWRTYDDITNNFRDGLFTNVTQVSLYDEHPFEDEFFLRISKSFPFMKQLKIHNLKAQQNKSNNDNQMLSTIKYPNLTRLDLLHTHDDYIELFLFNMKISLPNNLHLRGRYQSLKRVTQNFTRYITENNCTKLAALYILIVNQTDEYHIKKYFPYICIHNTGDFLLSK</sequence>
<dbReference type="PROSITE" id="PS50181">
    <property type="entry name" value="FBOX"/>
    <property type="match status" value="1"/>
</dbReference>
<evidence type="ECO:0000313" key="3">
    <source>
        <dbReference type="Proteomes" id="UP000663832"/>
    </source>
</evidence>